<dbReference type="PANTHER" id="PTHR34236">
    <property type="entry name" value="DIMETHYL SULFOXIDE REDUCTASE TRANSCRIPTIONAL ACTIVATOR"/>
    <property type="match status" value="1"/>
</dbReference>
<dbReference type="SUPFAM" id="SSF52172">
    <property type="entry name" value="CheY-like"/>
    <property type="match status" value="1"/>
</dbReference>
<proteinExistence type="predicted"/>
<evidence type="ECO:0000259" key="6">
    <source>
        <dbReference type="PROSITE" id="PS50110"/>
    </source>
</evidence>
<organism evidence="7 8">
    <name type="scientific">Natrarchaeobaculum aegyptiacum</name>
    <dbReference type="NCBI Taxonomy" id="745377"/>
    <lineage>
        <taxon>Archaea</taxon>
        <taxon>Methanobacteriati</taxon>
        <taxon>Methanobacteriota</taxon>
        <taxon>Stenosarchaea group</taxon>
        <taxon>Halobacteria</taxon>
        <taxon>Halobacteriales</taxon>
        <taxon>Natrialbaceae</taxon>
        <taxon>Natrarchaeobaculum</taxon>
    </lineage>
</organism>
<dbReference type="InterPro" id="IPR003018">
    <property type="entry name" value="GAF"/>
</dbReference>
<keyword evidence="1" id="KW-0808">Transferase</keyword>
<evidence type="ECO:0000256" key="3">
    <source>
        <dbReference type="ARBA" id="ARBA00023015"/>
    </source>
</evidence>
<keyword evidence="3" id="KW-0805">Transcription regulation</keyword>
<dbReference type="InterPro" id="IPR011006">
    <property type="entry name" value="CheY-like_superfamily"/>
</dbReference>
<keyword evidence="2" id="KW-0418">Kinase</keyword>
<keyword evidence="5" id="KW-0597">Phosphoprotein</keyword>
<dbReference type="Gene3D" id="3.40.50.2300">
    <property type="match status" value="1"/>
</dbReference>
<keyword evidence="8" id="KW-1185">Reference proteome</keyword>
<evidence type="ECO:0000256" key="2">
    <source>
        <dbReference type="ARBA" id="ARBA00022777"/>
    </source>
</evidence>
<dbReference type="Proteomes" id="UP000250088">
    <property type="component" value="Chromosome"/>
</dbReference>
<dbReference type="GO" id="GO:0016301">
    <property type="term" value="F:kinase activity"/>
    <property type="evidence" value="ECO:0007669"/>
    <property type="project" value="UniProtKB-KW"/>
</dbReference>
<evidence type="ECO:0000313" key="7">
    <source>
        <dbReference type="EMBL" id="ARS91678.1"/>
    </source>
</evidence>
<dbReference type="Gene3D" id="1.10.10.10">
    <property type="entry name" value="Winged helix-like DNA-binding domain superfamily/Winged helix DNA-binding domain"/>
    <property type="match status" value="1"/>
</dbReference>
<reference evidence="8" key="1">
    <citation type="submission" date="2017-02" db="EMBL/GenBank/DDBJ databases">
        <title>Natronthermophilus aegyptiacus gen. nov.,sp. nov., an aerobic, extremely halophilic alkalithermophilic archaeon isolated from the athalassohaline Wadi An Natrun, Egypt.</title>
        <authorList>
            <person name="Zhao B."/>
        </authorList>
    </citation>
    <scope>NUCLEOTIDE SEQUENCE [LARGE SCALE GENOMIC DNA]</scope>
    <source>
        <strain evidence="8">JW/NM-HA 15</strain>
    </source>
</reference>
<dbReference type="Pfam" id="PF13185">
    <property type="entry name" value="GAF_2"/>
    <property type="match status" value="1"/>
</dbReference>
<accession>A0A2Z2I380</accession>
<evidence type="ECO:0000313" key="8">
    <source>
        <dbReference type="Proteomes" id="UP000250088"/>
    </source>
</evidence>
<evidence type="ECO:0000256" key="4">
    <source>
        <dbReference type="ARBA" id="ARBA00023163"/>
    </source>
</evidence>
<dbReference type="SMART" id="SM00065">
    <property type="entry name" value="GAF"/>
    <property type="match status" value="1"/>
</dbReference>
<feature type="domain" description="Response regulatory" evidence="6">
    <location>
        <begin position="18"/>
        <end position="151"/>
    </location>
</feature>
<evidence type="ECO:0000256" key="5">
    <source>
        <dbReference type="PROSITE-ProRule" id="PRU00169"/>
    </source>
</evidence>
<dbReference type="EMBL" id="CP019893">
    <property type="protein sequence ID" value="ARS91678.1"/>
    <property type="molecule type" value="Genomic_DNA"/>
</dbReference>
<evidence type="ECO:0000256" key="1">
    <source>
        <dbReference type="ARBA" id="ARBA00022679"/>
    </source>
</evidence>
<dbReference type="GeneID" id="32893351"/>
<dbReference type="RefSeq" id="WP_228434592.1">
    <property type="nucleotide sequence ID" value="NZ_CP019893.1"/>
</dbReference>
<keyword evidence="4" id="KW-0804">Transcription</keyword>
<dbReference type="InterPro" id="IPR036388">
    <property type="entry name" value="WH-like_DNA-bd_sf"/>
</dbReference>
<dbReference type="PROSITE" id="PS50110">
    <property type="entry name" value="RESPONSE_REGULATORY"/>
    <property type="match status" value="1"/>
</dbReference>
<dbReference type="KEGG" id="naj:B1756_04700"/>
<dbReference type="SUPFAM" id="SSF55781">
    <property type="entry name" value="GAF domain-like"/>
    <property type="match status" value="1"/>
</dbReference>
<dbReference type="InterPro" id="IPR001789">
    <property type="entry name" value="Sig_transdc_resp-reg_receiver"/>
</dbReference>
<sequence>METDADELGVVENEGVVRVLLIEDNPGDARLIEEMLRDTAELAQRVSTDESADWTPELSHETRLEDGLEALTDDDDPADVVLLDLNLPDSTGLETLEAVSEAENGEGTPIVVLTGLRDQQVGVEAIQRGAQDFLVKDEVTSESLVRTIHHALERARQERVRRRQREQLEAFNRLNRIAHDITHAVITSESRTELEEQVCERLTDSEAYRFAWVGEVNPGSDRIVPKAVAGVGEDYLEEVEVSADPDEPAGKGPSGTAIRTGAVQVVTDVDSDPSFEPWREHASERGYRSSAAVPIVHEDLVYGVLNIYSGRSRAFSDAEVAVLARIGNVVAHAITAIERRDALVSDAVVELEFRIEAMAEELVACSATEECTFEIEQLVPGDETLLAYGSAYDVSREAFLDAVEATDGIADVRILAARRDVLEFELVAPAAVSLFETIATHGGRVASATIEDGEFRFVVELPRGRDTRQVIELINEERDDVTYLAQRTTERNDRSTVGTQSVLDEELTDKQRAALETAYFAGYFDWPRGSTGEEIAERLGIAPATFNQHLRTAERKFFETVFGE</sequence>
<dbReference type="Pfam" id="PF04967">
    <property type="entry name" value="HTH_10"/>
    <property type="match status" value="1"/>
</dbReference>
<dbReference type="InterPro" id="IPR031803">
    <property type="entry name" value="BAT_GAF/HTH-assoc"/>
</dbReference>
<dbReference type="SMART" id="SM00448">
    <property type="entry name" value="REC"/>
    <property type="match status" value="1"/>
</dbReference>
<dbReference type="Pfam" id="PF15915">
    <property type="entry name" value="BAT"/>
    <property type="match status" value="1"/>
</dbReference>
<protein>
    <submittedName>
        <fullName evidence="7">Diguanylate cyclase</fullName>
    </submittedName>
</protein>
<dbReference type="GO" id="GO:0000160">
    <property type="term" value="P:phosphorelay signal transduction system"/>
    <property type="evidence" value="ECO:0007669"/>
    <property type="project" value="InterPro"/>
</dbReference>
<dbReference type="Gene3D" id="3.30.450.40">
    <property type="match status" value="1"/>
</dbReference>
<gene>
    <name evidence="7" type="ORF">B1756_04700</name>
</gene>
<dbReference type="InterPro" id="IPR029016">
    <property type="entry name" value="GAF-like_dom_sf"/>
</dbReference>
<dbReference type="PANTHER" id="PTHR34236:SF1">
    <property type="entry name" value="DIMETHYL SULFOXIDE REDUCTASE TRANSCRIPTIONAL ACTIVATOR"/>
    <property type="match status" value="1"/>
</dbReference>
<dbReference type="Pfam" id="PF00072">
    <property type="entry name" value="Response_reg"/>
    <property type="match status" value="1"/>
</dbReference>
<name>A0A2Z2I380_9EURY</name>
<dbReference type="AlphaFoldDB" id="A0A2Z2I380"/>
<feature type="modified residue" description="4-aspartylphosphate" evidence="5">
    <location>
        <position position="84"/>
    </location>
</feature>
<dbReference type="InterPro" id="IPR007050">
    <property type="entry name" value="HTH_bacterioopsin"/>
</dbReference>